<accession>A0ABD5U1Z3</accession>
<reference evidence="2 3" key="1">
    <citation type="journal article" date="2019" name="Int. J. Syst. Evol. Microbiol.">
        <title>The Global Catalogue of Microorganisms (GCM) 10K type strain sequencing project: providing services to taxonomists for standard genome sequencing and annotation.</title>
        <authorList>
            <consortium name="The Broad Institute Genomics Platform"/>
            <consortium name="The Broad Institute Genome Sequencing Center for Infectious Disease"/>
            <person name="Wu L."/>
            <person name="Ma J."/>
        </authorList>
    </citation>
    <scope>NUCLEOTIDE SEQUENCE [LARGE SCALE GENOMIC DNA]</scope>
    <source>
        <strain evidence="2 3">YIM 94188</strain>
    </source>
</reference>
<feature type="compositionally biased region" description="Low complexity" evidence="1">
    <location>
        <begin position="1"/>
        <end position="11"/>
    </location>
</feature>
<name>A0ABD5U1Z3_9EURY</name>
<proteinExistence type="predicted"/>
<protein>
    <submittedName>
        <fullName evidence="2">Uncharacterized protein</fullName>
    </submittedName>
</protein>
<organism evidence="2 3">
    <name type="scientific">Halopelagius fulvigenes</name>
    <dbReference type="NCBI Taxonomy" id="1198324"/>
    <lineage>
        <taxon>Archaea</taxon>
        <taxon>Methanobacteriati</taxon>
        <taxon>Methanobacteriota</taxon>
        <taxon>Stenosarchaea group</taxon>
        <taxon>Halobacteria</taxon>
        <taxon>Halobacteriales</taxon>
        <taxon>Haloferacaceae</taxon>
    </lineage>
</organism>
<keyword evidence="3" id="KW-1185">Reference proteome</keyword>
<evidence type="ECO:0000313" key="2">
    <source>
        <dbReference type="EMBL" id="MFC6826921.1"/>
    </source>
</evidence>
<dbReference type="Proteomes" id="UP001596408">
    <property type="component" value="Unassembled WGS sequence"/>
</dbReference>
<feature type="region of interest" description="Disordered" evidence="1">
    <location>
        <begin position="1"/>
        <end position="85"/>
    </location>
</feature>
<evidence type="ECO:0000313" key="3">
    <source>
        <dbReference type="Proteomes" id="UP001596408"/>
    </source>
</evidence>
<comment type="caution">
    <text evidence="2">The sequence shown here is derived from an EMBL/GenBank/DDBJ whole genome shotgun (WGS) entry which is preliminary data.</text>
</comment>
<dbReference type="EMBL" id="JBHSXH010000015">
    <property type="protein sequence ID" value="MFC6826921.1"/>
    <property type="molecule type" value="Genomic_DNA"/>
</dbReference>
<evidence type="ECO:0000256" key="1">
    <source>
        <dbReference type="SAM" id="MobiDB-lite"/>
    </source>
</evidence>
<dbReference type="AlphaFoldDB" id="A0ABD5U1Z3"/>
<dbReference type="RefSeq" id="WP_379699113.1">
    <property type="nucleotide sequence ID" value="NZ_JBHSXH010000015.1"/>
</dbReference>
<sequence>MGLSSAKLATSETEESTAEVPSAVSEADDVGCDSLPPQEATDGDALRPLGGDAERPVRAAFVARNRKTTRRTDEGGTVPEPPGEE</sequence>
<gene>
    <name evidence="2" type="ORF">ACFQEV_18255</name>
</gene>